<evidence type="ECO:0000313" key="2">
    <source>
        <dbReference type="Proteomes" id="UP000887013"/>
    </source>
</evidence>
<sequence>MSDDDEYSRRKKEKQSGRCLFDDRDGDTEMRIIGRRMESSSDTVAPITGKRYAEECVFWGGGGEEKWGWCGDCAWKKQSFETC</sequence>
<reference evidence="1" key="1">
    <citation type="submission" date="2020-08" db="EMBL/GenBank/DDBJ databases">
        <title>Multicomponent nature underlies the extraordinary mechanical properties of spider dragline silk.</title>
        <authorList>
            <person name="Kono N."/>
            <person name="Nakamura H."/>
            <person name="Mori M."/>
            <person name="Yoshida Y."/>
            <person name="Ohtoshi R."/>
            <person name="Malay A.D."/>
            <person name="Moran D.A.P."/>
            <person name="Tomita M."/>
            <person name="Numata K."/>
            <person name="Arakawa K."/>
        </authorList>
    </citation>
    <scope>NUCLEOTIDE SEQUENCE</scope>
</reference>
<dbReference type="AlphaFoldDB" id="A0A8X6PB91"/>
<keyword evidence="2" id="KW-1185">Reference proteome</keyword>
<dbReference type="OrthoDB" id="10309554at2759"/>
<comment type="caution">
    <text evidence="1">The sequence shown here is derived from an EMBL/GenBank/DDBJ whole genome shotgun (WGS) entry which is preliminary data.</text>
</comment>
<proteinExistence type="predicted"/>
<dbReference type="Proteomes" id="UP000887013">
    <property type="component" value="Unassembled WGS sequence"/>
</dbReference>
<protein>
    <submittedName>
        <fullName evidence="1">Uncharacterized protein</fullName>
    </submittedName>
</protein>
<gene>
    <name evidence="1" type="ORF">NPIL_582981</name>
</gene>
<name>A0A8X6PB91_NEPPI</name>
<evidence type="ECO:0000313" key="1">
    <source>
        <dbReference type="EMBL" id="GFT61808.1"/>
    </source>
</evidence>
<dbReference type="EMBL" id="BMAW01019133">
    <property type="protein sequence ID" value="GFT61808.1"/>
    <property type="molecule type" value="Genomic_DNA"/>
</dbReference>
<accession>A0A8X6PB91</accession>
<organism evidence="1 2">
    <name type="scientific">Nephila pilipes</name>
    <name type="common">Giant wood spider</name>
    <name type="synonym">Nephila maculata</name>
    <dbReference type="NCBI Taxonomy" id="299642"/>
    <lineage>
        <taxon>Eukaryota</taxon>
        <taxon>Metazoa</taxon>
        <taxon>Ecdysozoa</taxon>
        <taxon>Arthropoda</taxon>
        <taxon>Chelicerata</taxon>
        <taxon>Arachnida</taxon>
        <taxon>Araneae</taxon>
        <taxon>Araneomorphae</taxon>
        <taxon>Entelegynae</taxon>
        <taxon>Araneoidea</taxon>
        <taxon>Nephilidae</taxon>
        <taxon>Nephila</taxon>
    </lineage>
</organism>